<name>Q2NDN3_ERYLH</name>
<evidence type="ECO:0000313" key="1">
    <source>
        <dbReference type="EMBL" id="ABC62208.1"/>
    </source>
</evidence>
<reference evidence="2" key="1">
    <citation type="journal article" date="2009" name="J. Bacteriol.">
        <title>Complete genome sequence of Erythrobacter litoralis HTCC2594.</title>
        <authorList>
            <person name="Oh H.M."/>
            <person name="Giovannoni S.J."/>
            <person name="Ferriera S."/>
            <person name="Johnson J."/>
            <person name="Cho J.C."/>
        </authorList>
    </citation>
    <scope>NUCLEOTIDE SEQUENCE [LARGE SCALE GENOMIC DNA]</scope>
    <source>
        <strain evidence="2">HTCC2594</strain>
    </source>
</reference>
<sequence length="129" mass="14002">MAKMIDFLLPVAMLMQPMPADDAAVVEDYSDVDVDSLRKIYVKDSREAALADPEHPMQDICVRTLMAGSRVKARSVCQPLASWKAYVESLDAMADEWANTGRALRSSEMITGARAGRIYAPGGPSRPGG</sequence>
<gene>
    <name evidence="1" type="ordered locus">ELI_00580</name>
</gene>
<dbReference type="Proteomes" id="UP000008808">
    <property type="component" value="Chromosome"/>
</dbReference>
<evidence type="ECO:0000313" key="2">
    <source>
        <dbReference type="Proteomes" id="UP000008808"/>
    </source>
</evidence>
<accession>Q2NDN3</accession>
<dbReference type="AlphaFoldDB" id="Q2NDN3"/>
<protein>
    <submittedName>
        <fullName evidence="1">Uncharacterized protein</fullName>
    </submittedName>
</protein>
<proteinExistence type="predicted"/>
<keyword evidence="2" id="KW-1185">Reference proteome</keyword>
<dbReference type="KEGG" id="eli:ELI_00580"/>
<dbReference type="HOGENOM" id="CLU_1945470_0_0_5"/>
<dbReference type="EMBL" id="CP000157">
    <property type="protein sequence ID" value="ABC62208.1"/>
    <property type="molecule type" value="Genomic_DNA"/>
</dbReference>
<dbReference type="STRING" id="314225.ELI_00580"/>
<organism evidence="1 2">
    <name type="scientific">Erythrobacter litoralis (strain HTCC2594)</name>
    <dbReference type="NCBI Taxonomy" id="314225"/>
    <lineage>
        <taxon>Bacteria</taxon>
        <taxon>Pseudomonadati</taxon>
        <taxon>Pseudomonadota</taxon>
        <taxon>Alphaproteobacteria</taxon>
        <taxon>Sphingomonadales</taxon>
        <taxon>Erythrobacteraceae</taxon>
        <taxon>Erythrobacter/Porphyrobacter group</taxon>
        <taxon>Erythrobacter</taxon>
    </lineage>
</organism>